<evidence type="ECO:0000313" key="3">
    <source>
        <dbReference type="Proteomes" id="UP000823405"/>
    </source>
</evidence>
<dbReference type="Proteomes" id="UP000823405">
    <property type="component" value="Unassembled WGS sequence"/>
</dbReference>
<reference evidence="2" key="1">
    <citation type="journal article" date="2020" name="Fungal Divers.">
        <title>Resolving the Mortierellaceae phylogeny through synthesis of multi-gene phylogenetics and phylogenomics.</title>
        <authorList>
            <person name="Vandepol N."/>
            <person name="Liber J."/>
            <person name="Desiro A."/>
            <person name="Na H."/>
            <person name="Kennedy M."/>
            <person name="Barry K."/>
            <person name="Grigoriev I.V."/>
            <person name="Miller A.N."/>
            <person name="O'Donnell K."/>
            <person name="Stajich J.E."/>
            <person name="Bonito G."/>
        </authorList>
    </citation>
    <scope>NUCLEOTIDE SEQUENCE</scope>
    <source>
        <strain evidence="2">NVP60</strain>
    </source>
</reference>
<gene>
    <name evidence="2" type="ORF">BGZ97_006342</name>
</gene>
<dbReference type="PANTHER" id="PTHR38926:SF5">
    <property type="entry name" value="F-BOX AND LEUCINE-RICH REPEAT PROTEIN 6"/>
    <property type="match status" value="1"/>
</dbReference>
<accession>A0A9P6QPG0</accession>
<sequence>MFSRALYLVSRSLASQLHSRAPPDRGGDSDSDADAEPFNTLDLNTATTRALALPEILERIGSYLDRPSLFNGLLVSRHFYESFLSVLWLSIQLRIAHPSFPRILEQLEKNLSRIRDLTIEDISTGNVGQTDSDEDDDEDSVDDVGGRGAVFRGYLHRLRSIEILSRNDLSLLQCLTLDCGFPANSASTSVHILNSCQGKFSGLKHLDVGLLSNTRDRRYIHQILDTYPLLESLRVVWSAQSPLLTEDQGPLEQERQHPTKRLSLRRLHLTGLQWPEQEFLRLVQQCPQLEELTIRGASKARWGWTISTVDRFAEFCPHISRLHIDPGYGSDFEDALLARLLETLSGLRSLHVPRCDLGPETFKVLKDRIGQMEELNVAFTRKPGVDGRKLVQLMTRARNLRYLDASGVSLDPWLFYVTQQQEEQQQQEPGQDAHEDIPEWGRIRPQPSAPVTSWACRKLEVISIGFATLHVNTRQCQSIYANLSNLPNLRRIHILPNHFPINFESGLAQLALLRRLTHFDAHSTEKAISEDVIKWMGTTWPKLQVLRLYIDGKEKRALVKSWLRDVGRDDVRVEAD</sequence>
<dbReference type="Gene3D" id="3.80.10.10">
    <property type="entry name" value="Ribonuclease Inhibitor"/>
    <property type="match status" value="1"/>
</dbReference>
<dbReference type="OrthoDB" id="2395154at2759"/>
<dbReference type="SUPFAM" id="SSF52047">
    <property type="entry name" value="RNI-like"/>
    <property type="match status" value="1"/>
</dbReference>
<organism evidence="2 3">
    <name type="scientific">Linnemannia gamsii</name>
    <dbReference type="NCBI Taxonomy" id="64522"/>
    <lineage>
        <taxon>Eukaryota</taxon>
        <taxon>Fungi</taxon>
        <taxon>Fungi incertae sedis</taxon>
        <taxon>Mucoromycota</taxon>
        <taxon>Mortierellomycotina</taxon>
        <taxon>Mortierellomycetes</taxon>
        <taxon>Mortierellales</taxon>
        <taxon>Mortierellaceae</taxon>
        <taxon>Linnemannia</taxon>
    </lineage>
</organism>
<dbReference type="EMBL" id="JAAAIN010002807">
    <property type="protein sequence ID" value="KAG0289930.1"/>
    <property type="molecule type" value="Genomic_DNA"/>
</dbReference>
<protein>
    <recommendedName>
        <fullName evidence="4">F-box domain-containing protein</fullName>
    </recommendedName>
</protein>
<dbReference type="AlphaFoldDB" id="A0A9P6QPG0"/>
<keyword evidence="3" id="KW-1185">Reference proteome</keyword>
<comment type="caution">
    <text evidence="2">The sequence shown here is derived from an EMBL/GenBank/DDBJ whole genome shotgun (WGS) entry which is preliminary data.</text>
</comment>
<proteinExistence type="predicted"/>
<feature type="region of interest" description="Disordered" evidence="1">
    <location>
        <begin position="18"/>
        <end position="38"/>
    </location>
</feature>
<evidence type="ECO:0008006" key="4">
    <source>
        <dbReference type="Google" id="ProtNLM"/>
    </source>
</evidence>
<dbReference type="PANTHER" id="PTHR38926">
    <property type="entry name" value="F-BOX DOMAIN CONTAINING PROTEIN, EXPRESSED"/>
    <property type="match status" value="1"/>
</dbReference>
<name>A0A9P6QPG0_9FUNG</name>
<evidence type="ECO:0000313" key="2">
    <source>
        <dbReference type="EMBL" id="KAG0289930.1"/>
    </source>
</evidence>
<evidence type="ECO:0000256" key="1">
    <source>
        <dbReference type="SAM" id="MobiDB-lite"/>
    </source>
</evidence>
<dbReference type="InterPro" id="IPR032675">
    <property type="entry name" value="LRR_dom_sf"/>
</dbReference>